<dbReference type="PANTHER" id="PTHR30480:SF16">
    <property type="entry name" value="GLYCOSIDE HYDROLASE FAMILY 3 DOMAIN PROTEIN"/>
    <property type="match status" value="1"/>
</dbReference>
<proteinExistence type="inferred from homology"/>
<dbReference type="Pfam" id="PF00933">
    <property type="entry name" value="Glyco_hydro_3"/>
    <property type="match status" value="1"/>
</dbReference>
<reference evidence="6 7" key="1">
    <citation type="submission" date="2018-03" db="EMBL/GenBank/DDBJ databases">
        <title>Phenotypic and genomic properties of Cyclonatronum proteinivorum gen. nov., sp. nov., a haloalkaliphilic bacteroidete from soda lakes possessing Na+-translocating rhodopsin.</title>
        <authorList>
            <person name="Toshchakov S.V."/>
            <person name="Korzhenkov A."/>
            <person name="Samarov N.I."/>
            <person name="Kublanov I.V."/>
            <person name="Muntyan M.S."/>
            <person name="Sorokin D.Y."/>
        </authorList>
    </citation>
    <scope>NUCLEOTIDE SEQUENCE [LARGE SCALE GENOMIC DNA]</scope>
    <source>
        <strain evidence="6 7">Omega</strain>
    </source>
</reference>
<evidence type="ECO:0000256" key="4">
    <source>
        <dbReference type="SAM" id="SignalP"/>
    </source>
</evidence>
<keyword evidence="3" id="KW-0326">Glycosidase</keyword>
<dbReference type="PANTHER" id="PTHR30480">
    <property type="entry name" value="BETA-HEXOSAMINIDASE-RELATED"/>
    <property type="match status" value="1"/>
</dbReference>
<evidence type="ECO:0000256" key="3">
    <source>
        <dbReference type="ARBA" id="ARBA00023295"/>
    </source>
</evidence>
<feature type="domain" description="Glycoside hydrolase family 3 N-terminal" evidence="5">
    <location>
        <begin position="46"/>
        <end position="379"/>
    </location>
</feature>
<dbReference type="KEGG" id="cprv:CYPRO_2762"/>
<dbReference type="InterPro" id="IPR017853">
    <property type="entry name" value="GH"/>
</dbReference>
<dbReference type="GO" id="GO:0004553">
    <property type="term" value="F:hydrolase activity, hydrolyzing O-glycosyl compounds"/>
    <property type="evidence" value="ECO:0007669"/>
    <property type="project" value="InterPro"/>
</dbReference>
<dbReference type="AlphaFoldDB" id="A0A345UNE9"/>
<evidence type="ECO:0000313" key="6">
    <source>
        <dbReference type="EMBL" id="AXJ02001.1"/>
    </source>
</evidence>
<evidence type="ECO:0000256" key="2">
    <source>
        <dbReference type="ARBA" id="ARBA00022801"/>
    </source>
</evidence>
<evidence type="ECO:0000256" key="1">
    <source>
        <dbReference type="ARBA" id="ARBA00005336"/>
    </source>
</evidence>
<dbReference type="GO" id="GO:0009254">
    <property type="term" value="P:peptidoglycan turnover"/>
    <property type="evidence" value="ECO:0007669"/>
    <property type="project" value="TreeGrafter"/>
</dbReference>
<keyword evidence="2" id="KW-0378">Hydrolase</keyword>
<dbReference type="InterPro" id="IPR036962">
    <property type="entry name" value="Glyco_hydro_3_N_sf"/>
</dbReference>
<dbReference type="InterPro" id="IPR050226">
    <property type="entry name" value="NagZ_Beta-hexosaminidase"/>
</dbReference>
<dbReference type="Proteomes" id="UP000254808">
    <property type="component" value="Chromosome"/>
</dbReference>
<dbReference type="RefSeq" id="WP_164682806.1">
    <property type="nucleotide sequence ID" value="NZ_CP027806.1"/>
</dbReference>
<dbReference type="Gene3D" id="3.20.20.300">
    <property type="entry name" value="Glycoside hydrolase, family 3, N-terminal domain"/>
    <property type="match status" value="1"/>
</dbReference>
<evidence type="ECO:0000259" key="5">
    <source>
        <dbReference type="Pfam" id="PF00933"/>
    </source>
</evidence>
<name>A0A345UNE9_9BACT</name>
<feature type="chain" id="PRO_5016666075" evidence="4">
    <location>
        <begin position="25"/>
        <end position="385"/>
    </location>
</feature>
<sequence>MTAVYRASFTALIFLFLGMMNVQACARQADPEIPISVAEAAEDVSLEAMIGQMMMVGFRGFEISETHWVVQDIRDRNLGGVILFDYDVPNRRAERNVQSPEQLARLVRQLQQFAETSLLVAIDQEGGRVNRLKPRFGFPDTPSHEHLGRVNHPDSTLRVARQTGRMLAEAGININFSPVVDVNVNPQNPVIGQLGRSFSADPAKVTEHARLTLEGFREEGVWGTVKHFPGHGSAWNDSHYGMADVTETWTETEFEPYRALFADGSAQLVMSAHIFNANWHPEHPATLVPEIMTGLLRDELGFTGLLFSDDMQMGAITDFYGLEQALELAVLAGIDVLVFANNSVYEPEITRKAIRTLSAAVEEGRIPRARIEQAYSRIMAFKSPM</sequence>
<feature type="signal peptide" evidence="4">
    <location>
        <begin position="1"/>
        <end position="24"/>
    </location>
</feature>
<dbReference type="SUPFAM" id="SSF51445">
    <property type="entry name" value="(Trans)glycosidases"/>
    <property type="match status" value="1"/>
</dbReference>
<comment type="similarity">
    <text evidence="1">Belongs to the glycosyl hydrolase 3 family.</text>
</comment>
<dbReference type="InterPro" id="IPR001764">
    <property type="entry name" value="Glyco_hydro_3_N"/>
</dbReference>
<dbReference type="EMBL" id="CP027806">
    <property type="protein sequence ID" value="AXJ02001.1"/>
    <property type="molecule type" value="Genomic_DNA"/>
</dbReference>
<evidence type="ECO:0000313" key="7">
    <source>
        <dbReference type="Proteomes" id="UP000254808"/>
    </source>
</evidence>
<accession>A0A345UNE9</accession>
<keyword evidence="4" id="KW-0732">Signal</keyword>
<protein>
    <submittedName>
        <fullName evidence="6">Beta-N-acetylhexosaminidase</fullName>
    </submittedName>
</protein>
<gene>
    <name evidence="6" type="ORF">CYPRO_2762</name>
</gene>
<organism evidence="6 7">
    <name type="scientific">Cyclonatronum proteinivorum</name>
    <dbReference type="NCBI Taxonomy" id="1457365"/>
    <lineage>
        <taxon>Bacteria</taxon>
        <taxon>Pseudomonadati</taxon>
        <taxon>Balneolota</taxon>
        <taxon>Balneolia</taxon>
        <taxon>Balneolales</taxon>
        <taxon>Cyclonatronaceae</taxon>
        <taxon>Cyclonatronum</taxon>
    </lineage>
</organism>
<keyword evidence="7" id="KW-1185">Reference proteome</keyword>
<dbReference type="GO" id="GO:0005975">
    <property type="term" value="P:carbohydrate metabolic process"/>
    <property type="evidence" value="ECO:0007669"/>
    <property type="project" value="InterPro"/>
</dbReference>